<dbReference type="GO" id="GO:0004252">
    <property type="term" value="F:serine-type endopeptidase activity"/>
    <property type="evidence" value="ECO:0007669"/>
    <property type="project" value="InterPro"/>
</dbReference>
<feature type="transmembrane region" description="Helical" evidence="5">
    <location>
        <begin position="16"/>
        <end position="33"/>
    </location>
</feature>
<feature type="transmembrane region" description="Helical" evidence="5">
    <location>
        <begin position="45"/>
        <end position="64"/>
    </location>
</feature>
<keyword evidence="4 5" id="KW-0472">Membrane</keyword>
<reference evidence="7 8" key="1">
    <citation type="submission" date="2018-03" db="EMBL/GenBank/DDBJ databases">
        <authorList>
            <person name="Keele B.F."/>
        </authorList>
    </citation>
    <scope>NUCLEOTIDE SEQUENCE [LARGE SCALE GENOMIC DNA]</scope>
    <source>
        <strain evidence="7 8">CECT 8599</strain>
    </source>
</reference>
<feature type="transmembrane region" description="Helical" evidence="5">
    <location>
        <begin position="171"/>
        <end position="193"/>
    </location>
</feature>
<accession>A0A2R8BI42</accession>
<keyword evidence="2 5" id="KW-0812">Transmembrane</keyword>
<organism evidence="7 8">
    <name type="scientific">Ascidiaceihabitans donghaensis</name>
    <dbReference type="NCBI Taxonomy" id="1510460"/>
    <lineage>
        <taxon>Bacteria</taxon>
        <taxon>Pseudomonadati</taxon>
        <taxon>Pseudomonadota</taxon>
        <taxon>Alphaproteobacteria</taxon>
        <taxon>Rhodobacterales</taxon>
        <taxon>Paracoccaceae</taxon>
        <taxon>Ascidiaceihabitans</taxon>
    </lineage>
</organism>
<name>A0A2R8BI42_9RHOB</name>
<dbReference type="Proteomes" id="UP000244880">
    <property type="component" value="Unassembled WGS sequence"/>
</dbReference>
<dbReference type="AlphaFoldDB" id="A0A2R8BI42"/>
<dbReference type="RefSeq" id="WP_108829607.1">
    <property type="nucleotide sequence ID" value="NZ_OMOR01000001.1"/>
</dbReference>
<dbReference type="SUPFAM" id="SSF144091">
    <property type="entry name" value="Rhomboid-like"/>
    <property type="match status" value="1"/>
</dbReference>
<feature type="transmembrane region" description="Helical" evidence="5">
    <location>
        <begin position="199"/>
        <end position="218"/>
    </location>
</feature>
<dbReference type="GO" id="GO:0016020">
    <property type="term" value="C:membrane"/>
    <property type="evidence" value="ECO:0007669"/>
    <property type="project" value="UniProtKB-SubCell"/>
</dbReference>
<dbReference type="InterPro" id="IPR022764">
    <property type="entry name" value="Peptidase_S54_rhomboid_dom"/>
</dbReference>
<gene>
    <name evidence="7" type="ORF">ASD8599_03435</name>
</gene>
<sequence>MHQDHNAPPVNPLPPVVWLLFAGIAVPELIFLMAENRMIGGAEAIGWRTNAFGNYGFSGIAFDWMIRNNQAPFEYAMRVFTYPFLHQAFTSAIFSGVMLLAMGKLVGEAMGQLAVILIFVLSGVFGAIVFGLITDQAWLIGAFPCVYGLIGGYSFLLWQRLAGTGMQQLQAFRLIAFLMGIQLFFGIFFVTGLDWIAELAGFVCGFAISAVVMPGGLARIRALLQRR</sequence>
<evidence type="ECO:0000256" key="4">
    <source>
        <dbReference type="ARBA" id="ARBA00023136"/>
    </source>
</evidence>
<keyword evidence="3 5" id="KW-1133">Transmembrane helix</keyword>
<evidence type="ECO:0000256" key="1">
    <source>
        <dbReference type="ARBA" id="ARBA00004141"/>
    </source>
</evidence>
<feature type="domain" description="Peptidase S54 rhomboid" evidence="6">
    <location>
        <begin position="76"/>
        <end position="213"/>
    </location>
</feature>
<evidence type="ECO:0000259" key="6">
    <source>
        <dbReference type="Pfam" id="PF01694"/>
    </source>
</evidence>
<proteinExistence type="predicted"/>
<evidence type="ECO:0000313" key="8">
    <source>
        <dbReference type="Proteomes" id="UP000244880"/>
    </source>
</evidence>
<evidence type="ECO:0000313" key="7">
    <source>
        <dbReference type="EMBL" id="SPH22690.1"/>
    </source>
</evidence>
<evidence type="ECO:0000256" key="3">
    <source>
        <dbReference type="ARBA" id="ARBA00022989"/>
    </source>
</evidence>
<feature type="transmembrane region" description="Helical" evidence="5">
    <location>
        <begin position="84"/>
        <end position="101"/>
    </location>
</feature>
<dbReference type="InterPro" id="IPR035952">
    <property type="entry name" value="Rhomboid-like_sf"/>
</dbReference>
<dbReference type="EMBL" id="OMOR01000001">
    <property type="protein sequence ID" value="SPH22690.1"/>
    <property type="molecule type" value="Genomic_DNA"/>
</dbReference>
<feature type="transmembrane region" description="Helical" evidence="5">
    <location>
        <begin position="113"/>
        <end position="133"/>
    </location>
</feature>
<feature type="transmembrane region" description="Helical" evidence="5">
    <location>
        <begin position="139"/>
        <end position="159"/>
    </location>
</feature>
<dbReference type="OrthoDB" id="7836448at2"/>
<evidence type="ECO:0000256" key="2">
    <source>
        <dbReference type="ARBA" id="ARBA00022692"/>
    </source>
</evidence>
<protein>
    <recommendedName>
        <fullName evidence="6">Peptidase S54 rhomboid domain-containing protein</fullName>
    </recommendedName>
</protein>
<keyword evidence="8" id="KW-1185">Reference proteome</keyword>
<evidence type="ECO:0000256" key="5">
    <source>
        <dbReference type="SAM" id="Phobius"/>
    </source>
</evidence>
<comment type="subcellular location">
    <subcellularLocation>
        <location evidence="1">Membrane</location>
        <topology evidence="1">Multi-pass membrane protein</topology>
    </subcellularLocation>
</comment>
<dbReference type="Pfam" id="PF01694">
    <property type="entry name" value="Rhomboid"/>
    <property type="match status" value="1"/>
</dbReference>
<dbReference type="Gene3D" id="1.20.1540.10">
    <property type="entry name" value="Rhomboid-like"/>
    <property type="match status" value="1"/>
</dbReference>